<evidence type="ECO:0000256" key="2">
    <source>
        <dbReference type="ARBA" id="ARBA00008124"/>
    </source>
</evidence>
<evidence type="ECO:0000256" key="1">
    <source>
        <dbReference type="ARBA" id="ARBA00004323"/>
    </source>
</evidence>
<proteinExistence type="inferred from homology"/>
<evidence type="ECO:0000256" key="7">
    <source>
        <dbReference type="ARBA" id="ARBA00023034"/>
    </source>
</evidence>
<reference evidence="10" key="1">
    <citation type="journal article" date="2010" name="Science">
        <title>Plasticity of animal genome architecture unmasked by rapid evolution of a pelagic tunicate.</title>
        <authorList>
            <person name="Denoeud F."/>
            <person name="Henriet S."/>
            <person name="Mungpakdee S."/>
            <person name="Aury J.M."/>
            <person name="Da Silva C."/>
            <person name="Brinkmann H."/>
            <person name="Mikhaleva J."/>
            <person name="Olsen L.C."/>
            <person name="Jubin C."/>
            <person name="Canestro C."/>
            <person name="Bouquet J.M."/>
            <person name="Danks G."/>
            <person name="Poulain J."/>
            <person name="Campsteijn C."/>
            <person name="Adamski M."/>
            <person name="Cross I."/>
            <person name="Yadetie F."/>
            <person name="Muffato M."/>
            <person name="Louis A."/>
            <person name="Butcher S."/>
            <person name="Tsagkogeorga G."/>
            <person name="Konrad A."/>
            <person name="Singh S."/>
            <person name="Jensen M.F."/>
            <person name="Cong E.H."/>
            <person name="Eikeseth-Otteraa H."/>
            <person name="Noel B."/>
            <person name="Anthouard V."/>
            <person name="Porcel B.M."/>
            <person name="Kachouri-Lafond R."/>
            <person name="Nishino A."/>
            <person name="Ugolini M."/>
            <person name="Chourrout P."/>
            <person name="Nishida H."/>
            <person name="Aasland R."/>
            <person name="Huzurbazar S."/>
            <person name="Westhof E."/>
            <person name="Delsuc F."/>
            <person name="Lehrach H."/>
            <person name="Reinhardt R."/>
            <person name="Weissenbach J."/>
            <person name="Roy S.W."/>
            <person name="Artiguenave F."/>
            <person name="Postlethwait J.H."/>
            <person name="Manak J.R."/>
            <person name="Thompson E.M."/>
            <person name="Jaillon O."/>
            <person name="Du Pasquier L."/>
            <person name="Boudinot P."/>
            <person name="Liberles D.A."/>
            <person name="Volff J.N."/>
            <person name="Philippe H."/>
            <person name="Lenhard B."/>
            <person name="Roest Crollius H."/>
            <person name="Wincker P."/>
            <person name="Chourrout D."/>
        </authorList>
    </citation>
    <scope>NUCLEOTIDE SEQUENCE [LARGE SCALE GENOMIC DNA]</scope>
</reference>
<dbReference type="Pfam" id="PF06990">
    <property type="entry name" value="Gal-3-0_sulfotr"/>
    <property type="match status" value="1"/>
</dbReference>
<accession>E4Z2W1</accession>
<evidence type="ECO:0000313" key="10">
    <source>
        <dbReference type="EMBL" id="CBY42039.1"/>
    </source>
</evidence>
<keyword evidence="4" id="KW-0812">Transmembrane</keyword>
<dbReference type="EMBL" id="FN656819">
    <property type="protein sequence ID" value="CBY42039.1"/>
    <property type="molecule type" value="Genomic_DNA"/>
</dbReference>
<evidence type="ECO:0000256" key="9">
    <source>
        <dbReference type="ARBA" id="ARBA00023180"/>
    </source>
</evidence>
<dbReference type="PANTHER" id="PTHR14647:SF87">
    <property type="entry name" value="PUTATIVE-RELATED"/>
    <property type="match status" value="1"/>
</dbReference>
<keyword evidence="9" id="KW-0325">Glycoprotein</keyword>
<keyword evidence="7" id="KW-0333">Golgi apparatus</keyword>
<dbReference type="AlphaFoldDB" id="E4Z2W1"/>
<name>E4Z2W1_OIKDI</name>
<dbReference type="InterPro" id="IPR009729">
    <property type="entry name" value="Gal-3-0_sulfotransfrase"/>
</dbReference>
<dbReference type="GO" id="GO:0001733">
    <property type="term" value="F:galactosylceramide sulfotransferase activity"/>
    <property type="evidence" value="ECO:0007669"/>
    <property type="project" value="InterPro"/>
</dbReference>
<keyword evidence="6" id="KW-1133">Transmembrane helix</keyword>
<gene>
    <name evidence="10" type="ORF">GSOID_T00025703001</name>
</gene>
<dbReference type="GO" id="GO:0000139">
    <property type="term" value="C:Golgi membrane"/>
    <property type="evidence" value="ECO:0007669"/>
    <property type="project" value="UniProtKB-SubCell"/>
</dbReference>
<keyword evidence="3" id="KW-0808">Transferase</keyword>
<keyword evidence="5" id="KW-0735">Signal-anchor</keyword>
<comment type="subcellular location">
    <subcellularLocation>
        <location evidence="1">Golgi apparatus membrane</location>
        <topology evidence="1">Single-pass type II membrane protein</topology>
    </subcellularLocation>
</comment>
<evidence type="ECO:0000256" key="5">
    <source>
        <dbReference type="ARBA" id="ARBA00022968"/>
    </source>
</evidence>
<dbReference type="InterPro" id="IPR027417">
    <property type="entry name" value="P-loop_NTPase"/>
</dbReference>
<evidence type="ECO:0000256" key="8">
    <source>
        <dbReference type="ARBA" id="ARBA00023136"/>
    </source>
</evidence>
<evidence type="ECO:0000256" key="4">
    <source>
        <dbReference type="ARBA" id="ARBA00022692"/>
    </source>
</evidence>
<dbReference type="Proteomes" id="UP000011014">
    <property type="component" value="Unassembled WGS sequence"/>
</dbReference>
<evidence type="ECO:0000256" key="3">
    <source>
        <dbReference type="ARBA" id="ARBA00022679"/>
    </source>
</evidence>
<protein>
    <submittedName>
        <fullName evidence="10">Uncharacterized protein</fullName>
    </submittedName>
</protein>
<dbReference type="Gene3D" id="3.40.50.300">
    <property type="entry name" value="P-loop containing nucleotide triphosphate hydrolases"/>
    <property type="match status" value="1"/>
</dbReference>
<sequence>LREPLSQLVSAFQYFGPRIFSVNGLPNEQSFEKFIYATAPSSGKAAIRDNTHNPMAFDLGLSAMYNYKSEEELADWLVDYCDLVMITEYFDESLILLKDLLSLEFSDIAYLKSNENRNSKKTFHSSDLSEKTKQQAYLLDRVDNALYKKANETFWEKIKLYGFEKMKLEKEAFRFYCAQIDEDDYLMNFSEWESIYFMRNYQKDFFIHKKEE</sequence>
<feature type="non-terminal residue" evidence="10">
    <location>
        <position position="1"/>
    </location>
</feature>
<dbReference type="GO" id="GO:0009247">
    <property type="term" value="P:glycolipid biosynthetic process"/>
    <property type="evidence" value="ECO:0007669"/>
    <property type="project" value="InterPro"/>
</dbReference>
<comment type="similarity">
    <text evidence="2">Belongs to the galactose-3-O-sulfotransferase family.</text>
</comment>
<dbReference type="PANTHER" id="PTHR14647">
    <property type="entry name" value="GALACTOSE-3-O-SULFOTRANSFERASE"/>
    <property type="match status" value="1"/>
</dbReference>
<organism evidence="10">
    <name type="scientific">Oikopleura dioica</name>
    <name type="common">Tunicate</name>
    <dbReference type="NCBI Taxonomy" id="34765"/>
    <lineage>
        <taxon>Eukaryota</taxon>
        <taxon>Metazoa</taxon>
        <taxon>Chordata</taxon>
        <taxon>Tunicata</taxon>
        <taxon>Appendicularia</taxon>
        <taxon>Copelata</taxon>
        <taxon>Oikopleuridae</taxon>
        <taxon>Oikopleura</taxon>
    </lineage>
</organism>
<keyword evidence="8" id="KW-0472">Membrane</keyword>
<evidence type="ECO:0000256" key="6">
    <source>
        <dbReference type="ARBA" id="ARBA00022989"/>
    </source>
</evidence>